<comment type="subunit">
    <text evidence="5">Monomer. Component of the glycine, sarcosine and betaine reductase complexes, together with components B and C.</text>
</comment>
<dbReference type="InterPro" id="IPR006812">
    <property type="entry name" value="GRDA"/>
</dbReference>
<name>A0A1X7J0D5_9BACT</name>
<reference evidence="10" key="1">
    <citation type="submission" date="2017-04" db="EMBL/GenBank/DDBJ databases">
        <authorList>
            <person name="Varghese N."/>
            <person name="Submissions S."/>
        </authorList>
    </citation>
    <scope>NUCLEOTIDE SEQUENCE [LARGE SCALE GENOMIC DNA]</scope>
    <source>
        <strain evidence="10">USBA 82</strain>
    </source>
</reference>
<comment type="catalytic activity">
    <reaction evidence="6">
        <text>acetyl phosphate + [thioredoxin]-disulfide + NH4(+) + H2O = [thioredoxin]-dithiol + glycine + phosphate + H(+)</text>
        <dbReference type="Rhea" id="RHEA:12232"/>
        <dbReference type="Rhea" id="RHEA-COMP:10698"/>
        <dbReference type="Rhea" id="RHEA-COMP:10700"/>
        <dbReference type="ChEBI" id="CHEBI:15377"/>
        <dbReference type="ChEBI" id="CHEBI:15378"/>
        <dbReference type="ChEBI" id="CHEBI:22191"/>
        <dbReference type="ChEBI" id="CHEBI:28938"/>
        <dbReference type="ChEBI" id="CHEBI:29950"/>
        <dbReference type="ChEBI" id="CHEBI:43474"/>
        <dbReference type="ChEBI" id="CHEBI:50058"/>
        <dbReference type="ChEBI" id="CHEBI:57305"/>
        <dbReference type="EC" id="1.21.4.2"/>
    </reaction>
</comment>
<protein>
    <submittedName>
        <fullName evidence="9">Betaine reductase</fullName>
    </submittedName>
</protein>
<dbReference type="GO" id="GO:0030699">
    <property type="term" value="F:glycine reductase activity"/>
    <property type="evidence" value="ECO:0007669"/>
    <property type="project" value="UniProtKB-EC"/>
</dbReference>
<evidence type="ECO:0000256" key="3">
    <source>
        <dbReference type="ARBA" id="ARBA00023002"/>
    </source>
</evidence>
<dbReference type="Proteomes" id="UP000193355">
    <property type="component" value="Unassembled WGS sequence"/>
</dbReference>
<keyword evidence="3" id="KW-0560">Oxidoreductase</keyword>
<dbReference type="GO" id="GO:0033795">
    <property type="term" value="F:betaine reductase activity"/>
    <property type="evidence" value="ECO:0007669"/>
    <property type="project" value="UniProtKB-EC"/>
</dbReference>
<sequence>MGKLAGKKLILLGERDGVPAPAMEACFKDSGAEVIFAVTECFV</sequence>
<dbReference type="Pfam" id="PF04723">
    <property type="entry name" value="GRDA"/>
    <property type="match status" value="1"/>
</dbReference>
<accession>A0A1X7J0D5</accession>
<dbReference type="EMBL" id="FXBB01000007">
    <property type="protein sequence ID" value="SMG20931.1"/>
    <property type="molecule type" value="Genomic_DNA"/>
</dbReference>
<evidence type="ECO:0000256" key="6">
    <source>
        <dbReference type="ARBA" id="ARBA00047603"/>
    </source>
</evidence>
<gene>
    <name evidence="9" type="ORF">SAMN06275492_10715</name>
</gene>
<proteinExistence type="inferred from homology"/>
<evidence type="ECO:0000256" key="4">
    <source>
        <dbReference type="ARBA" id="ARBA00025583"/>
    </source>
</evidence>
<evidence type="ECO:0000256" key="2">
    <source>
        <dbReference type="ARBA" id="ARBA00022933"/>
    </source>
</evidence>
<comment type="function">
    <text evidence="4">In the first step of glycine, betaine and sarcosine reductases, the substrate is bound to component PB via a Schiff base intermediate. Then the PB-activated substrate is nucleophilically attacked by the selenol anion of component PA to transform it to a carboxymethylated selenoether and the respective amine. By action of component PC, acetyl phosphate is formed, leaving component PA in its oxidized state. Finally component PA becomes reduced by the thioredoxin system to start a new catalytic cycle of reductive deamination.</text>
</comment>
<keyword evidence="2" id="KW-0712">Selenocysteine</keyword>
<evidence type="ECO:0000256" key="1">
    <source>
        <dbReference type="ARBA" id="ARBA00010866"/>
    </source>
</evidence>
<evidence type="ECO:0000313" key="9">
    <source>
        <dbReference type="EMBL" id="SMG20931.1"/>
    </source>
</evidence>
<organism evidence="9 10">
    <name type="scientific">Dethiosulfovibrio salsuginis</name>
    <dbReference type="NCBI Taxonomy" id="561720"/>
    <lineage>
        <taxon>Bacteria</taxon>
        <taxon>Thermotogati</taxon>
        <taxon>Synergistota</taxon>
        <taxon>Synergistia</taxon>
        <taxon>Synergistales</taxon>
        <taxon>Dethiosulfovibrionaceae</taxon>
        <taxon>Dethiosulfovibrio</taxon>
    </lineage>
</organism>
<dbReference type="GO" id="GO:0030700">
    <property type="term" value="C:glycine reductase complex"/>
    <property type="evidence" value="ECO:0007669"/>
    <property type="project" value="InterPro"/>
</dbReference>
<comment type="catalytic activity">
    <reaction evidence="8">
        <text>acetyl phosphate + methylamine + [thioredoxin]-disulfide + H2O = sarcosine + [thioredoxin]-dithiol + phosphate + H(+)</text>
        <dbReference type="Rhea" id="RHEA:12825"/>
        <dbReference type="Rhea" id="RHEA-COMP:10698"/>
        <dbReference type="Rhea" id="RHEA-COMP:10700"/>
        <dbReference type="ChEBI" id="CHEBI:15377"/>
        <dbReference type="ChEBI" id="CHEBI:15378"/>
        <dbReference type="ChEBI" id="CHEBI:22191"/>
        <dbReference type="ChEBI" id="CHEBI:29950"/>
        <dbReference type="ChEBI" id="CHEBI:43474"/>
        <dbReference type="ChEBI" id="CHEBI:50058"/>
        <dbReference type="ChEBI" id="CHEBI:57433"/>
        <dbReference type="ChEBI" id="CHEBI:59338"/>
        <dbReference type="EC" id="1.21.4.3"/>
    </reaction>
</comment>
<keyword evidence="10" id="KW-1185">Reference proteome</keyword>
<evidence type="ECO:0000256" key="7">
    <source>
        <dbReference type="ARBA" id="ARBA00048189"/>
    </source>
</evidence>
<comment type="similarity">
    <text evidence="1">Belongs to the GrdA family.</text>
</comment>
<dbReference type="STRING" id="561720.SAMN06275492_10715"/>
<evidence type="ECO:0000313" key="10">
    <source>
        <dbReference type="Proteomes" id="UP000193355"/>
    </source>
</evidence>
<evidence type="ECO:0000256" key="8">
    <source>
        <dbReference type="ARBA" id="ARBA00048720"/>
    </source>
</evidence>
<evidence type="ECO:0000256" key="5">
    <source>
        <dbReference type="ARBA" id="ARBA00025846"/>
    </source>
</evidence>
<dbReference type="AlphaFoldDB" id="A0A1X7J0D5"/>
<dbReference type="GO" id="GO:0033794">
    <property type="term" value="F:sarcosine reductase activity"/>
    <property type="evidence" value="ECO:0007669"/>
    <property type="project" value="UniProtKB-EC"/>
</dbReference>
<comment type="catalytic activity">
    <reaction evidence="7">
        <text>acetyl phosphate + trimethylamine + [thioredoxin]-disulfide + H2O = glycine betaine + [thioredoxin]-dithiol + phosphate + H(+)</text>
        <dbReference type="Rhea" id="RHEA:11848"/>
        <dbReference type="Rhea" id="RHEA-COMP:10698"/>
        <dbReference type="Rhea" id="RHEA-COMP:10700"/>
        <dbReference type="ChEBI" id="CHEBI:15377"/>
        <dbReference type="ChEBI" id="CHEBI:15378"/>
        <dbReference type="ChEBI" id="CHEBI:17750"/>
        <dbReference type="ChEBI" id="CHEBI:22191"/>
        <dbReference type="ChEBI" id="CHEBI:29950"/>
        <dbReference type="ChEBI" id="CHEBI:43474"/>
        <dbReference type="ChEBI" id="CHEBI:50058"/>
        <dbReference type="ChEBI" id="CHEBI:58389"/>
        <dbReference type="EC" id="1.21.4.4"/>
    </reaction>
</comment>